<keyword evidence="7" id="KW-0611">Plant defense</keyword>
<dbReference type="PRINTS" id="PR00457">
    <property type="entry name" value="ANPEROXIDASE"/>
</dbReference>
<dbReference type="GO" id="GO:0006979">
    <property type="term" value="P:response to oxidative stress"/>
    <property type="evidence" value="ECO:0007669"/>
    <property type="project" value="InterPro"/>
</dbReference>
<evidence type="ECO:0000256" key="14">
    <source>
        <dbReference type="PIRSR" id="PIRSR619791-2"/>
    </source>
</evidence>
<dbReference type="InterPro" id="IPR034815">
    <property type="entry name" value="A_dioxygenase"/>
</dbReference>
<keyword evidence="4 14" id="KW-0349">Heme</keyword>
<feature type="binding site" description="axial binding residue" evidence="14">
    <location>
        <position position="387"/>
    </location>
    <ligand>
        <name>heme b</name>
        <dbReference type="ChEBI" id="CHEBI:60344"/>
    </ligand>
    <ligandPart>
        <name>Fe</name>
        <dbReference type="ChEBI" id="CHEBI:18248"/>
    </ligandPart>
</feature>
<dbReference type="InterPro" id="IPR050783">
    <property type="entry name" value="Oxylipin_biosynth_metab"/>
</dbReference>
<evidence type="ECO:0000256" key="15">
    <source>
        <dbReference type="SAM" id="MobiDB-lite"/>
    </source>
</evidence>
<keyword evidence="3" id="KW-0575">Peroxidase</keyword>
<dbReference type="Proteomes" id="UP000271337">
    <property type="component" value="Unassembled WGS sequence"/>
</dbReference>
<dbReference type="EMBL" id="QWIM01000452">
    <property type="protein sequence ID" value="RMY34469.1"/>
    <property type="molecule type" value="Genomic_DNA"/>
</dbReference>
<evidence type="ECO:0000313" key="19">
    <source>
        <dbReference type="Proteomes" id="UP000276864"/>
    </source>
</evidence>
<name>A0A3M6YUX6_HORWE</name>
<dbReference type="GO" id="GO:0006633">
    <property type="term" value="P:fatty acid biosynthetic process"/>
    <property type="evidence" value="ECO:0007669"/>
    <property type="project" value="UniProtKB-KW"/>
</dbReference>
<evidence type="ECO:0000256" key="13">
    <source>
        <dbReference type="ARBA" id="ARBA00023160"/>
    </source>
</evidence>
<keyword evidence="8" id="KW-0276">Fatty acid metabolism</keyword>
<dbReference type="GO" id="GO:0031408">
    <property type="term" value="P:oxylipin biosynthetic process"/>
    <property type="evidence" value="ECO:0007669"/>
    <property type="project" value="UniProtKB-KW"/>
</dbReference>
<dbReference type="PANTHER" id="PTHR11903">
    <property type="entry name" value="PROSTAGLANDIN G/H SYNTHASE"/>
    <property type="match status" value="1"/>
</dbReference>
<evidence type="ECO:0008006" key="20">
    <source>
        <dbReference type="Google" id="ProtNLM"/>
    </source>
</evidence>
<dbReference type="GO" id="GO:0016702">
    <property type="term" value="F:oxidoreductase activity, acting on single donors with incorporation of molecular oxygen, incorporation of two atoms of oxygen"/>
    <property type="evidence" value="ECO:0007669"/>
    <property type="project" value="TreeGrafter"/>
</dbReference>
<evidence type="ECO:0000256" key="8">
    <source>
        <dbReference type="ARBA" id="ARBA00022832"/>
    </source>
</evidence>
<dbReference type="Gene3D" id="1.10.640.10">
    <property type="entry name" value="Haem peroxidase domain superfamily, animal type"/>
    <property type="match status" value="1"/>
</dbReference>
<keyword evidence="13" id="KW-0275">Fatty acid biosynthesis</keyword>
<reference evidence="18 19" key="1">
    <citation type="journal article" date="2018" name="BMC Genomics">
        <title>Genomic evidence for intraspecific hybridization in a clonal and extremely halotolerant yeast.</title>
        <authorList>
            <person name="Gostincar C."/>
            <person name="Stajich J.E."/>
            <person name="Zupancic J."/>
            <person name="Zalar P."/>
            <person name="Gunde-Cimerman N."/>
        </authorList>
    </citation>
    <scope>NUCLEOTIDE SEQUENCE [LARGE SCALE GENOMIC DNA]</scope>
    <source>
        <strain evidence="17 19">EXF-6651</strain>
        <strain evidence="16 18">EXF-6669</strain>
    </source>
</reference>
<evidence type="ECO:0000313" key="17">
    <source>
        <dbReference type="EMBL" id="RMY34469.1"/>
    </source>
</evidence>
<dbReference type="PROSITE" id="PS50292">
    <property type="entry name" value="PEROXIDASE_3"/>
    <property type="match status" value="1"/>
</dbReference>
<dbReference type="GO" id="GO:0046872">
    <property type="term" value="F:metal ion binding"/>
    <property type="evidence" value="ECO:0007669"/>
    <property type="project" value="UniProtKB-KW"/>
</dbReference>
<organism evidence="16 18">
    <name type="scientific">Hortaea werneckii</name>
    <name type="common">Black yeast</name>
    <name type="synonym">Cladosporium werneckii</name>
    <dbReference type="NCBI Taxonomy" id="91943"/>
    <lineage>
        <taxon>Eukaryota</taxon>
        <taxon>Fungi</taxon>
        <taxon>Dikarya</taxon>
        <taxon>Ascomycota</taxon>
        <taxon>Pezizomycotina</taxon>
        <taxon>Dothideomycetes</taxon>
        <taxon>Dothideomycetidae</taxon>
        <taxon>Mycosphaerellales</taxon>
        <taxon>Teratosphaeriaceae</taxon>
        <taxon>Hortaea</taxon>
    </lineage>
</organism>
<dbReference type="GO" id="GO:0004601">
    <property type="term" value="F:peroxidase activity"/>
    <property type="evidence" value="ECO:0007669"/>
    <property type="project" value="UniProtKB-KW"/>
</dbReference>
<dbReference type="Proteomes" id="UP000276864">
    <property type="component" value="Unassembled WGS sequence"/>
</dbReference>
<evidence type="ECO:0000256" key="5">
    <source>
        <dbReference type="ARBA" id="ARBA00022723"/>
    </source>
</evidence>
<keyword evidence="9" id="KW-0223">Dioxygenase</keyword>
<sequence>MESPNFKPTLFQSIFIKLFNIINSIIPWYNLPGLIGAINLDFLRIDLRNYNLHDGYASADAQGKVGESPPLEERFIGTRNSDGKDNSLEMRRMGCAGMRFGRNFNRKYCKKPTDEELLNPNPRLVSQAFMAREFRDFKPATPLNLLAAAWIQFQVHDWFNHEDDDTTLDIPLSPGDEWQRKRMSLFQTKTDTELHPSDQLCPGYRNVNTAWWDGSQIYGSSEAVTRQLRSKDQDGKLQLDRIGDQPFFIPRNEDGTPKTGFSDNWWLGVELLHTLFALEHNAICDSIRQGHPNWTGDQIFDKARIVNCALMAKIHTVEWTPAILAHPALQIGMSANWWGIVGEKLTKAIGRISKTSEAISGIPGSGVDHQGVPYSLTEEFVSVYRMHSLMPDTIDLYRCKSGNFTKTIDAEDVLFTHSLDPIKAGNTFADLFYSFGVNYPGAITNNNYPRFMQQLKTPDGQVRDMGTVDIVRDRERGVPRYTAFRRLLRMDVPKTFEELTGGNKELAQKLSKVYDGDIDKVDTLVGSHSEPVPPGFGFSDTAFRIFILMASRRLKSDRFIAGAWNADMYTKEGFQWVQNTTMSDVLCRHFPELEQVIPRKTNVFAPWKETLRPKEAGL</sequence>
<evidence type="ECO:0000256" key="12">
    <source>
        <dbReference type="ARBA" id="ARBA00023098"/>
    </source>
</evidence>
<comment type="caution">
    <text evidence="16">The sequence shown here is derived from an EMBL/GenBank/DDBJ whole genome shotgun (WGS) entry which is preliminary data.</text>
</comment>
<evidence type="ECO:0000256" key="6">
    <source>
        <dbReference type="ARBA" id="ARBA00022767"/>
    </source>
</evidence>
<protein>
    <recommendedName>
        <fullName evidence="20">Heme peroxidase</fullName>
    </recommendedName>
</protein>
<evidence type="ECO:0000313" key="18">
    <source>
        <dbReference type="Proteomes" id="UP000271337"/>
    </source>
</evidence>
<keyword evidence="12" id="KW-0443">Lipid metabolism</keyword>
<dbReference type="AlphaFoldDB" id="A0A3M6YUX6"/>
<dbReference type="EMBL" id="QWIL01001180">
    <property type="protein sequence ID" value="RMY06649.1"/>
    <property type="molecule type" value="Genomic_DNA"/>
</dbReference>
<dbReference type="SUPFAM" id="SSF48113">
    <property type="entry name" value="Heme-dependent peroxidases"/>
    <property type="match status" value="1"/>
</dbReference>
<gene>
    <name evidence="17" type="ORF">D0866_05233</name>
    <name evidence="16" type="ORF">D0867_09627</name>
</gene>
<feature type="region of interest" description="Disordered" evidence="15">
    <location>
        <begin position="60"/>
        <end position="79"/>
    </location>
</feature>
<evidence type="ECO:0000256" key="7">
    <source>
        <dbReference type="ARBA" id="ARBA00022821"/>
    </source>
</evidence>
<dbReference type="InterPro" id="IPR037120">
    <property type="entry name" value="Haem_peroxidase_sf_animal"/>
</dbReference>
<evidence type="ECO:0000313" key="16">
    <source>
        <dbReference type="EMBL" id="RMY06649.1"/>
    </source>
</evidence>
<keyword evidence="2" id="KW-0444">Lipid biosynthesis</keyword>
<comment type="cofactor">
    <cofactor evidence="1">
        <name>Ca(2+)</name>
        <dbReference type="ChEBI" id="CHEBI:29108"/>
    </cofactor>
</comment>
<evidence type="ECO:0000256" key="9">
    <source>
        <dbReference type="ARBA" id="ARBA00022964"/>
    </source>
</evidence>
<dbReference type="InterPro" id="IPR019791">
    <property type="entry name" value="Haem_peroxidase_animal"/>
</dbReference>
<dbReference type="OrthoDB" id="823504at2759"/>
<evidence type="ECO:0000256" key="4">
    <source>
        <dbReference type="ARBA" id="ARBA00022617"/>
    </source>
</evidence>
<dbReference type="CDD" id="cd09818">
    <property type="entry name" value="PIOX_like"/>
    <property type="match status" value="1"/>
</dbReference>
<evidence type="ECO:0000256" key="10">
    <source>
        <dbReference type="ARBA" id="ARBA00023002"/>
    </source>
</evidence>
<dbReference type="PANTHER" id="PTHR11903:SF11">
    <property type="entry name" value="ALPHA-DIOXYGENASE 1"/>
    <property type="match status" value="1"/>
</dbReference>
<proteinExistence type="predicted"/>
<evidence type="ECO:0000256" key="2">
    <source>
        <dbReference type="ARBA" id="ARBA00022516"/>
    </source>
</evidence>
<dbReference type="Pfam" id="PF03098">
    <property type="entry name" value="An_peroxidase"/>
    <property type="match status" value="1"/>
</dbReference>
<keyword evidence="5 14" id="KW-0479">Metal-binding</keyword>
<evidence type="ECO:0000256" key="1">
    <source>
        <dbReference type="ARBA" id="ARBA00001913"/>
    </source>
</evidence>
<keyword evidence="6" id="KW-0925">Oxylipin biosynthesis</keyword>
<evidence type="ECO:0000256" key="3">
    <source>
        <dbReference type="ARBA" id="ARBA00022559"/>
    </source>
</evidence>
<dbReference type="InterPro" id="IPR010255">
    <property type="entry name" value="Haem_peroxidase_sf"/>
</dbReference>
<dbReference type="GO" id="GO:0020037">
    <property type="term" value="F:heme binding"/>
    <property type="evidence" value="ECO:0007669"/>
    <property type="project" value="InterPro"/>
</dbReference>
<dbReference type="VEuPathDB" id="FungiDB:BTJ68_14178"/>
<dbReference type="GO" id="GO:0006952">
    <property type="term" value="P:defense response"/>
    <property type="evidence" value="ECO:0007669"/>
    <property type="project" value="UniProtKB-KW"/>
</dbReference>
<evidence type="ECO:0000256" key="11">
    <source>
        <dbReference type="ARBA" id="ARBA00023004"/>
    </source>
</evidence>
<keyword evidence="11 14" id="KW-0408">Iron</keyword>
<keyword evidence="10" id="KW-0560">Oxidoreductase</keyword>
<accession>A0A3M6YUX6</accession>